<accession>A0A4R2J801</accession>
<gene>
    <name evidence="1" type="ORF">EV203_1447</name>
</gene>
<dbReference type="Proteomes" id="UP000294886">
    <property type="component" value="Unassembled WGS sequence"/>
</dbReference>
<reference evidence="1 2" key="1">
    <citation type="submission" date="2019-03" db="EMBL/GenBank/DDBJ databases">
        <title>Genomic Encyclopedia of Type Strains, Phase IV (KMG-IV): sequencing the most valuable type-strain genomes for metagenomic binning, comparative biology and taxonomic classification.</title>
        <authorList>
            <person name="Goeker M."/>
        </authorList>
    </citation>
    <scope>NUCLEOTIDE SEQUENCE [LARGE SCALE GENOMIC DNA]</scope>
    <source>
        <strain evidence="1 2">DSM 13054</strain>
    </source>
</reference>
<sequence length="66" mass="7910">MFKEQIAAYCKALKLSHNLVENSDKIEAENHEEYLLKLLRLEVEHREESRKNRFLKNAGFYNTQDI</sequence>
<protein>
    <submittedName>
        <fullName evidence="1">Uncharacterized protein</fullName>
    </submittedName>
</protein>
<comment type="caution">
    <text evidence="1">The sequence shown here is derived from an EMBL/GenBank/DDBJ whole genome shotgun (WGS) entry which is preliminary data.</text>
</comment>
<evidence type="ECO:0000313" key="2">
    <source>
        <dbReference type="Proteomes" id="UP000294886"/>
    </source>
</evidence>
<dbReference type="EMBL" id="SLWU01000044">
    <property type="protein sequence ID" value="TCO55323.1"/>
    <property type="molecule type" value="Genomic_DNA"/>
</dbReference>
<name>A0A4R2J801_9THEO</name>
<dbReference type="AlphaFoldDB" id="A0A4R2J801"/>
<organism evidence="1 2">
    <name type="scientific">Caldanaerobacter subterraneus</name>
    <dbReference type="NCBI Taxonomy" id="911092"/>
    <lineage>
        <taxon>Bacteria</taxon>
        <taxon>Bacillati</taxon>
        <taxon>Bacillota</taxon>
        <taxon>Clostridia</taxon>
        <taxon>Thermoanaerobacterales</taxon>
        <taxon>Thermoanaerobacteraceae</taxon>
        <taxon>Caldanaerobacter</taxon>
    </lineage>
</organism>
<proteinExistence type="predicted"/>
<evidence type="ECO:0000313" key="1">
    <source>
        <dbReference type="EMBL" id="TCO55323.1"/>
    </source>
</evidence>